<evidence type="ECO:0000313" key="8">
    <source>
        <dbReference type="EMBL" id="ABG91899.1"/>
    </source>
</evidence>
<sequence>MSPWKRPVTWSRLTASQRAALVVMAAVQVGLAVAAWADLAKRDPHEIRGSRTTWAAAIAVNFIGPIAYFRWARRAPAQAR</sequence>
<reference evidence="9" key="1">
    <citation type="journal article" date="2006" name="Proc. Natl. Acad. Sci. U.S.A.">
        <title>The complete genome of Rhodococcus sp. RHA1 provides insights into a catabolic powerhouse.</title>
        <authorList>
            <person name="McLeod M.P."/>
            <person name="Warren R.L."/>
            <person name="Hsiao W.W.L."/>
            <person name="Araki N."/>
            <person name="Myhre M."/>
            <person name="Fernandes C."/>
            <person name="Miyazawa D."/>
            <person name="Wong W."/>
            <person name="Lillquist A.L."/>
            <person name="Wang D."/>
            <person name="Dosanjh M."/>
            <person name="Hara H."/>
            <person name="Petrescu A."/>
            <person name="Morin R.D."/>
            <person name="Yang G."/>
            <person name="Stott J.M."/>
            <person name="Schein J.E."/>
            <person name="Shin H."/>
            <person name="Smailus D."/>
            <person name="Siddiqui A.S."/>
            <person name="Marra M.A."/>
            <person name="Jones S.J.M."/>
            <person name="Holt R."/>
            <person name="Brinkman F.S.L."/>
            <person name="Miyauchi K."/>
            <person name="Fukuda M."/>
            <person name="Davies J.E."/>
            <person name="Mohn W.W."/>
            <person name="Eltis L.D."/>
        </authorList>
    </citation>
    <scope>NUCLEOTIDE SEQUENCE [LARGE SCALE GENOMIC DNA]</scope>
    <source>
        <strain evidence="9">RHA1</strain>
    </source>
</reference>
<evidence type="ECO:0000256" key="1">
    <source>
        <dbReference type="ARBA" id="ARBA00004651"/>
    </source>
</evidence>
<evidence type="ECO:0000256" key="4">
    <source>
        <dbReference type="ARBA" id="ARBA00022989"/>
    </source>
</evidence>
<dbReference type="GO" id="GO:0005886">
    <property type="term" value="C:plasma membrane"/>
    <property type="evidence" value="ECO:0007669"/>
    <property type="project" value="UniProtKB-SubCell"/>
</dbReference>
<feature type="transmembrane region" description="Helical" evidence="6">
    <location>
        <begin position="53"/>
        <end position="71"/>
    </location>
</feature>
<evidence type="ECO:0000256" key="6">
    <source>
        <dbReference type="SAM" id="Phobius"/>
    </source>
</evidence>
<evidence type="ECO:0000313" key="9">
    <source>
        <dbReference type="Proteomes" id="UP000008710"/>
    </source>
</evidence>
<feature type="domain" description="Cardiolipin synthase N-terminal" evidence="7">
    <location>
        <begin position="31"/>
        <end position="73"/>
    </location>
</feature>
<dbReference type="AlphaFoldDB" id="Q0SKN7"/>
<protein>
    <recommendedName>
        <fullName evidence="7">Cardiolipin synthase N-terminal domain-containing protein</fullName>
    </recommendedName>
</protein>
<dbReference type="PATRIC" id="fig|101510.16.peg.79"/>
<evidence type="ECO:0000256" key="3">
    <source>
        <dbReference type="ARBA" id="ARBA00022692"/>
    </source>
</evidence>
<keyword evidence="4 6" id="KW-1133">Transmembrane helix</keyword>
<organism evidence="8 9">
    <name type="scientific">Rhodococcus jostii (strain RHA1)</name>
    <dbReference type="NCBI Taxonomy" id="101510"/>
    <lineage>
        <taxon>Bacteria</taxon>
        <taxon>Bacillati</taxon>
        <taxon>Actinomycetota</taxon>
        <taxon>Actinomycetes</taxon>
        <taxon>Mycobacteriales</taxon>
        <taxon>Nocardiaceae</taxon>
        <taxon>Rhodococcus</taxon>
    </lineage>
</organism>
<proteinExistence type="predicted"/>
<evidence type="ECO:0000256" key="5">
    <source>
        <dbReference type="ARBA" id="ARBA00023136"/>
    </source>
</evidence>
<dbReference type="EMBL" id="CP000431">
    <property type="protein sequence ID" value="ABG91899.1"/>
    <property type="molecule type" value="Genomic_DNA"/>
</dbReference>
<evidence type="ECO:0000259" key="7">
    <source>
        <dbReference type="Pfam" id="PF13396"/>
    </source>
</evidence>
<keyword evidence="3 6" id="KW-0812">Transmembrane</keyword>
<name>Q0SKN7_RHOJR</name>
<keyword evidence="5 6" id="KW-0472">Membrane</keyword>
<evidence type="ECO:0000256" key="2">
    <source>
        <dbReference type="ARBA" id="ARBA00022475"/>
    </source>
</evidence>
<dbReference type="Proteomes" id="UP000008710">
    <property type="component" value="Chromosome"/>
</dbReference>
<dbReference type="OrthoDB" id="5125307at2"/>
<dbReference type="RefSeq" id="WP_011593396.1">
    <property type="nucleotide sequence ID" value="NC_008268.1"/>
</dbReference>
<dbReference type="InterPro" id="IPR027379">
    <property type="entry name" value="CLS_N"/>
</dbReference>
<comment type="subcellular location">
    <subcellularLocation>
        <location evidence="1">Cell membrane</location>
        <topology evidence="1">Multi-pass membrane protein</topology>
    </subcellularLocation>
</comment>
<dbReference type="eggNOG" id="ENOG5033DS7">
    <property type="taxonomic scope" value="Bacteria"/>
</dbReference>
<dbReference type="HOGENOM" id="CLU_176001_2_0_11"/>
<accession>Q0SKN7</accession>
<dbReference type="KEGG" id="rha:RHA1_ro00063"/>
<keyword evidence="2" id="KW-1003">Cell membrane</keyword>
<dbReference type="Pfam" id="PF13396">
    <property type="entry name" value="PLDc_N"/>
    <property type="match status" value="1"/>
</dbReference>
<gene>
    <name evidence="8" type="ordered locus">RHA1_ro00063</name>
</gene>